<comment type="caution">
    <text evidence="1">The sequence shown here is derived from an EMBL/GenBank/DDBJ whole genome shotgun (WGS) entry which is preliminary data.</text>
</comment>
<dbReference type="Proteomes" id="UP001154252">
    <property type="component" value="Unassembled WGS sequence"/>
</dbReference>
<evidence type="ECO:0000313" key="1">
    <source>
        <dbReference type="EMBL" id="CAG8903126.1"/>
    </source>
</evidence>
<dbReference type="AlphaFoldDB" id="A0A9W4P733"/>
<evidence type="ECO:0000313" key="2">
    <source>
        <dbReference type="Proteomes" id="UP001154252"/>
    </source>
</evidence>
<gene>
    <name evidence="1" type="ORF">PEGY_LOCUS7105</name>
</gene>
<proteinExistence type="predicted"/>
<name>A0A9W4P733_9EURO</name>
<protein>
    <submittedName>
        <fullName evidence="1">Uncharacterized protein</fullName>
    </submittedName>
</protein>
<dbReference type="EMBL" id="CAJVRC010000880">
    <property type="protein sequence ID" value="CAG8903126.1"/>
    <property type="molecule type" value="Genomic_DNA"/>
</dbReference>
<accession>A0A9W4P733</accession>
<sequence>MEVLRFGYEPMMPSQSKIILNKATSDARVSGLGNAARIPENTKWRDFNFVRLLLALRSLDHCKYLPS</sequence>
<reference evidence="1" key="1">
    <citation type="submission" date="2021-07" db="EMBL/GenBank/DDBJ databases">
        <authorList>
            <person name="Branca A.L. A."/>
        </authorList>
    </citation>
    <scope>NUCLEOTIDE SEQUENCE</scope>
</reference>
<organism evidence="1 2">
    <name type="scientific">Penicillium egyptiacum</name>
    <dbReference type="NCBI Taxonomy" id="1303716"/>
    <lineage>
        <taxon>Eukaryota</taxon>
        <taxon>Fungi</taxon>
        <taxon>Dikarya</taxon>
        <taxon>Ascomycota</taxon>
        <taxon>Pezizomycotina</taxon>
        <taxon>Eurotiomycetes</taxon>
        <taxon>Eurotiomycetidae</taxon>
        <taxon>Eurotiales</taxon>
        <taxon>Aspergillaceae</taxon>
        <taxon>Penicillium</taxon>
    </lineage>
</organism>
<keyword evidence="2" id="KW-1185">Reference proteome</keyword>